<dbReference type="AlphaFoldDB" id="A0A540V8X7"/>
<sequence>MLKFIAMTLSTAICLRLYLGWSRRQAEAQIEEMQRAAFNTPGAAPPIPAAVVVAGAGLVGGHLLLARLLGQPGRQTALSLLLGGMVGGLSFWRAGAREAP</sequence>
<name>A0A540V8X7_9CHLR</name>
<keyword evidence="1" id="KW-0812">Transmembrane</keyword>
<accession>A0A540V8X7</accession>
<keyword evidence="3" id="KW-1185">Reference proteome</keyword>
<evidence type="ECO:0000256" key="1">
    <source>
        <dbReference type="SAM" id="Phobius"/>
    </source>
</evidence>
<feature type="transmembrane region" description="Helical" evidence="1">
    <location>
        <begin position="46"/>
        <end position="65"/>
    </location>
</feature>
<keyword evidence="1" id="KW-1133">Transmembrane helix</keyword>
<keyword evidence="1" id="KW-0472">Membrane</keyword>
<proteinExistence type="predicted"/>
<feature type="transmembrane region" description="Helical" evidence="1">
    <location>
        <begin position="77"/>
        <end position="95"/>
    </location>
</feature>
<dbReference type="InParanoid" id="A0A540V8X7"/>
<dbReference type="EMBL" id="VIGC01000048">
    <property type="protein sequence ID" value="TQE93171.1"/>
    <property type="molecule type" value="Genomic_DNA"/>
</dbReference>
<reference evidence="2 3" key="1">
    <citation type="submission" date="2019-06" db="EMBL/GenBank/DDBJ databases">
        <title>Genome sequence of Litorilinea aerophila BAA-2444.</title>
        <authorList>
            <person name="Maclea K.S."/>
            <person name="Maurais E.G."/>
            <person name="Iannazzi L.C."/>
        </authorList>
    </citation>
    <scope>NUCLEOTIDE SEQUENCE [LARGE SCALE GENOMIC DNA]</scope>
    <source>
        <strain evidence="2 3">ATCC BAA-2444</strain>
    </source>
</reference>
<evidence type="ECO:0000313" key="2">
    <source>
        <dbReference type="EMBL" id="TQE93171.1"/>
    </source>
</evidence>
<protein>
    <submittedName>
        <fullName evidence="2">Uncharacterized protein</fullName>
    </submittedName>
</protein>
<organism evidence="2 3">
    <name type="scientific">Litorilinea aerophila</name>
    <dbReference type="NCBI Taxonomy" id="1204385"/>
    <lineage>
        <taxon>Bacteria</taxon>
        <taxon>Bacillati</taxon>
        <taxon>Chloroflexota</taxon>
        <taxon>Caldilineae</taxon>
        <taxon>Caldilineales</taxon>
        <taxon>Caldilineaceae</taxon>
        <taxon>Litorilinea</taxon>
    </lineage>
</organism>
<comment type="caution">
    <text evidence="2">The sequence shown here is derived from an EMBL/GenBank/DDBJ whole genome shotgun (WGS) entry which is preliminary data.</text>
</comment>
<dbReference type="RefSeq" id="WP_141612458.1">
    <property type="nucleotide sequence ID" value="NZ_VIGC02000048.1"/>
</dbReference>
<evidence type="ECO:0000313" key="3">
    <source>
        <dbReference type="Proteomes" id="UP000317371"/>
    </source>
</evidence>
<gene>
    <name evidence="2" type="ORF">FKZ61_22650</name>
</gene>
<dbReference type="Proteomes" id="UP000317371">
    <property type="component" value="Unassembled WGS sequence"/>
</dbReference>